<reference evidence="5 6" key="1">
    <citation type="journal article" date="2020" name="Mol. Plant">
        <title>The Chromosome-Based Rubber Tree Genome Provides New Insights into Spurge Genome Evolution and Rubber Biosynthesis.</title>
        <authorList>
            <person name="Liu J."/>
            <person name="Shi C."/>
            <person name="Shi C.C."/>
            <person name="Li W."/>
            <person name="Zhang Q.J."/>
            <person name="Zhang Y."/>
            <person name="Li K."/>
            <person name="Lu H.F."/>
            <person name="Shi C."/>
            <person name="Zhu S.T."/>
            <person name="Xiao Z.Y."/>
            <person name="Nan H."/>
            <person name="Yue Y."/>
            <person name="Zhu X.G."/>
            <person name="Wu Y."/>
            <person name="Hong X.N."/>
            <person name="Fan G.Y."/>
            <person name="Tong Y."/>
            <person name="Zhang D."/>
            <person name="Mao C.L."/>
            <person name="Liu Y.L."/>
            <person name="Hao S.J."/>
            <person name="Liu W.Q."/>
            <person name="Lv M.Q."/>
            <person name="Zhang H.B."/>
            <person name="Liu Y."/>
            <person name="Hu-Tang G.R."/>
            <person name="Wang J.P."/>
            <person name="Wang J.H."/>
            <person name="Sun Y.H."/>
            <person name="Ni S.B."/>
            <person name="Chen W.B."/>
            <person name="Zhang X.C."/>
            <person name="Jiao Y.N."/>
            <person name="Eichler E.E."/>
            <person name="Li G.H."/>
            <person name="Liu X."/>
            <person name="Gao L.Z."/>
        </authorList>
    </citation>
    <scope>NUCLEOTIDE SEQUENCE [LARGE SCALE GENOMIC DNA]</scope>
    <source>
        <strain evidence="6">cv. GT1</strain>
        <tissue evidence="5">Leaf</tissue>
    </source>
</reference>
<dbReference type="PANTHER" id="PTHR12919">
    <property type="entry name" value="30S RIBOSOMAL PROTEIN S16"/>
    <property type="match status" value="1"/>
</dbReference>
<keyword evidence="6" id="KW-1185">Reference proteome</keyword>
<gene>
    <name evidence="5" type="ORF">GH714_022958</name>
</gene>
<dbReference type="GO" id="GO:0005739">
    <property type="term" value="C:mitochondrion"/>
    <property type="evidence" value="ECO:0007669"/>
    <property type="project" value="GOC"/>
</dbReference>
<sequence>MAVKIRLERCGCRNRPFYRIVAADSKSPRDGKILQVIGFYNPLAGKEDNKKVGLKFDRVKYWLSVGAQPSDPVRNILFNAGLLSPPPMVVMGNKSGPHKTCPVDLTLVICRIQRNPSPCKTFLQ</sequence>
<evidence type="ECO:0000313" key="6">
    <source>
        <dbReference type="Proteomes" id="UP000467840"/>
    </source>
</evidence>
<dbReference type="NCBIfam" id="TIGR00002">
    <property type="entry name" value="S16"/>
    <property type="match status" value="1"/>
</dbReference>
<comment type="subcellular location">
    <subcellularLocation>
        <location evidence="1">Plastid</location>
        <location evidence="1">Chloroplast</location>
    </subcellularLocation>
</comment>
<dbReference type="PANTHER" id="PTHR12919:SF34">
    <property type="entry name" value="SMALL RIBOSOMAL SUBUNIT PROTEIN BS16CY"/>
    <property type="match status" value="1"/>
</dbReference>
<comment type="similarity">
    <text evidence="2">Belongs to the bacterial ribosomal protein bS16 family.</text>
</comment>
<dbReference type="SUPFAM" id="SSF54565">
    <property type="entry name" value="Ribosomal protein S16"/>
    <property type="match status" value="1"/>
</dbReference>
<dbReference type="GO" id="GO:0032543">
    <property type="term" value="P:mitochondrial translation"/>
    <property type="evidence" value="ECO:0007669"/>
    <property type="project" value="TreeGrafter"/>
</dbReference>
<dbReference type="GO" id="GO:0009507">
    <property type="term" value="C:chloroplast"/>
    <property type="evidence" value="ECO:0007669"/>
    <property type="project" value="UniProtKB-SubCell"/>
</dbReference>
<dbReference type="InterPro" id="IPR000307">
    <property type="entry name" value="Ribosomal_bS16"/>
</dbReference>
<organism evidence="5 6">
    <name type="scientific">Hevea brasiliensis</name>
    <name type="common">Para rubber tree</name>
    <name type="synonym">Siphonia brasiliensis</name>
    <dbReference type="NCBI Taxonomy" id="3981"/>
    <lineage>
        <taxon>Eukaryota</taxon>
        <taxon>Viridiplantae</taxon>
        <taxon>Streptophyta</taxon>
        <taxon>Embryophyta</taxon>
        <taxon>Tracheophyta</taxon>
        <taxon>Spermatophyta</taxon>
        <taxon>Magnoliopsida</taxon>
        <taxon>eudicotyledons</taxon>
        <taxon>Gunneridae</taxon>
        <taxon>Pentapetalae</taxon>
        <taxon>rosids</taxon>
        <taxon>fabids</taxon>
        <taxon>Malpighiales</taxon>
        <taxon>Euphorbiaceae</taxon>
        <taxon>Crotonoideae</taxon>
        <taxon>Micrandreae</taxon>
        <taxon>Hevea</taxon>
    </lineage>
</organism>
<dbReference type="Pfam" id="PF00886">
    <property type="entry name" value="Ribosomal_S16"/>
    <property type="match status" value="1"/>
</dbReference>
<dbReference type="InterPro" id="IPR023803">
    <property type="entry name" value="Ribosomal_bS16_dom_sf"/>
</dbReference>
<name>A0A6A6LD22_HEVBR</name>
<dbReference type="Proteomes" id="UP000467840">
    <property type="component" value="Chromosome 1"/>
</dbReference>
<evidence type="ECO:0000313" key="5">
    <source>
        <dbReference type="EMBL" id="KAF2298355.1"/>
    </source>
</evidence>
<dbReference type="AlphaFoldDB" id="A0A6A6LD22"/>
<dbReference type="Gene3D" id="3.30.1320.10">
    <property type="match status" value="1"/>
</dbReference>
<evidence type="ECO:0008006" key="7">
    <source>
        <dbReference type="Google" id="ProtNLM"/>
    </source>
</evidence>
<dbReference type="GO" id="GO:0003735">
    <property type="term" value="F:structural constituent of ribosome"/>
    <property type="evidence" value="ECO:0007669"/>
    <property type="project" value="InterPro"/>
</dbReference>
<accession>A0A6A6LD22</accession>
<keyword evidence="4" id="KW-0687">Ribonucleoprotein</keyword>
<dbReference type="HAMAP" id="MF_00385">
    <property type="entry name" value="Ribosomal_bS16"/>
    <property type="match status" value="1"/>
</dbReference>
<comment type="caution">
    <text evidence="5">The sequence shown here is derived from an EMBL/GenBank/DDBJ whole genome shotgun (WGS) entry which is preliminary data.</text>
</comment>
<evidence type="ECO:0000256" key="3">
    <source>
        <dbReference type="ARBA" id="ARBA00022980"/>
    </source>
</evidence>
<evidence type="ECO:0000256" key="2">
    <source>
        <dbReference type="ARBA" id="ARBA00006668"/>
    </source>
</evidence>
<protein>
    <recommendedName>
        <fullName evidence="7">30S ribosomal protein S16</fullName>
    </recommendedName>
</protein>
<keyword evidence="3" id="KW-0689">Ribosomal protein</keyword>
<proteinExistence type="inferred from homology"/>
<evidence type="ECO:0000256" key="1">
    <source>
        <dbReference type="ARBA" id="ARBA00004229"/>
    </source>
</evidence>
<evidence type="ECO:0000256" key="4">
    <source>
        <dbReference type="ARBA" id="ARBA00023274"/>
    </source>
</evidence>
<dbReference type="EMBL" id="JAAGAX010000011">
    <property type="protein sequence ID" value="KAF2298355.1"/>
    <property type="molecule type" value="Genomic_DNA"/>
</dbReference>
<dbReference type="GO" id="GO:0015935">
    <property type="term" value="C:small ribosomal subunit"/>
    <property type="evidence" value="ECO:0007669"/>
    <property type="project" value="TreeGrafter"/>
</dbReference>